<dbReference type="PATRIC" id="fig|1204725.3.peg.700"/>
<name>K2R5L3_METFP</name>
<sequence length="91" mass="10687">MTLEKLVNERNYILGELKAYEDLQLAMEKIKRFNMENFSETTLKVYDTSSDPELEEITETVVAMKIDELTDYLLKISENINRIKMDESTES</sequence>
<dbReference type="Proteomes" id="UP000007360">
    <property type="component" value="Unassembled WGS sequence"/>
</dbReference>
<keyword evidence="2" id="KW-1185">Reference proteome</keyword>
<accession>K2R5L3</accession>
<dbReference type="RefSeq" id="WP_004029903.1">
    <property type="nucleotide sequence ID" value="NZ_AMPO01000002.1"/>
</dbReference>
<evidence type="ECO:0000313" key="2">
    <source>
        <dbReference type="Proteomes" id="UP000007360"/>
    </source>
</evidence>
<evidence type="ECO:0000313" key="1">
    <source>
        <dbReference type="EMBL" id="EKF86512.1"/>
    </source>
</evidence>
<dbReference type="AlphaFoldDB" id="K2R5L3"/>
<dbReference type="OrthoDB" id="68427at2157"/>
<dbReference type="EMBL" id="AMPO01000002">
    <property type="protein sequence ID" value="EKF86512.1"/>
    <property type="molecule type" value="Genomic_DNA"/>
</dbReference>
<comment type="caution">
    <text evidence="1">The sequence shown here is derived from an EMBL/GenBank/DDBJ whole genome shotgun (WGS) entry which is preliminary data.</text>
</comment>
<proteinExistence type="predicted"/>
<reference evidence="1 2" key="1">
    <citation type="journal article" date="2012" name="J. Bacteriol.">
        <title>Draft genome sequence of Methanobacterium formicicum DSM 3637, an archaebacterium isolated from the methane producer amoeba Pelomyxa palustris.</title>
        <authorList>
            <person name="Gutierrez G."/>
        </authorList>
    </citation>
    <scope>NUCLEOTIDE SEQUENCE [LARGE SCALE GENOMIC DNA]</scope>
    <source>
        <strain evidence="2">DSM 3637 / PP1</strain>
    </source>
</reference>
<organism evidence="1 2">
    <name type="scientific">Methanobacterium formicicum (strain DSM 3637 / PP1)</name>
    <dbReference type="NCBI Taxonomy" id="1204725"/>
    <lineage>
        <taxon>Archaea</taxon>
        <taxon>Methanobacteriati</taxon>
        <taxon>Methanobacteriota</taxon>
        <taxon>Methanomada group</taxon>
        <taxon>Methanobacteria</taxon>
        <taxon>Methanobacteriales</taxon>
        <taxon>Methanobacteriaceae</taxon>
        <taxon>Methanobacterium</taxon>
    </lineage>
</organism>
<gene>
    <name evidence="1" type="ORF">A994_03478</name>
</gene>
<protein>
    <submittedName>
        <fullName evidence="1">Uncharacterized protein</fullName>
    </submittedName>
</protein>